<feature type="compositionally biased region" description="Polar residues" evidence="10">
    <location>
        <begin position="1520"/>
        <end position="1534"/>
    </location>
</feature>
<feature type="region of interest" description="Disordered" evidence="10">
    <location>
        <begin position="677"/>
        <end position="760"/>
    </location>
</feature>
<dbReference type="InterPro" id="IPR050576">
    <property type="entry name" value="Cilia_flagella_integrity"/>
</dbReference>
<feature type="region of interest" description="Disordered" evidence="10">
    <location>
        <begin position="285"/>
        <end position="304"/>
    </location>
</feature>
<evidence type="ECO:0000313" key="12">
    <source>
        <dbReference type="Proteomes" id="UP000249218"/>
    </source>
</evidence>
<comment type="similarity">
    <text evidence="3">Belongs to the DNAAF1 family.</text>
</comment>
<keyword evidence="4" id="KW-0433">Leucine-rich repeat</keyword>
<dbReference type="InterPro" id="IPR001611">
    <property type="entry name" value="Leu-rich_rpt"/>
</dbReference>
<feature type="region of interest" description="Disordered" evidence="10">
    <location>
        <begin position="1092"/>
        <end position="1151"/>
    </location>
</feature>
<feature type="compositionally biased region" description="Basic and acidic residues" evidence="10">
    <location>
        <begin position="1267"/>
        <end position="1279"/>
    </location>
</feature>
<sequence>MEAPDAQTDPKFIEKKREELRIFFHDAKLPKEMIEKAIENELKPLIVDSNRPYIAASCPGEVKTEQEVMAGQPFTKIDDHNKPLTEEDIKEMFKDNPIIAEKARQIQIMAQNDSFNKQIAIPLDEINVADYHAMRKELDAAKGDKEAINKLNYKHMLSLMTSVSDYKKKCARKSDESVSEKSERVESDSDEKEYDAIEKVVSQYTTKSYETRFQETKDMLGKMADNYDEAESSQGANLKQPIAIVENQVLKDSSTQLIKGQRRRSQFAEVKEKYAINEAMNIPLKDNPVTPDLSGKCKRKQVKQKQTDEENIEVEDVFPKNFEAKLKDTEKALREINSVLNNSLTPTPTMNEGSKNTEERNKIDIREISSELTNENESQTQKFTAEMEQTLQNNLENIFESSNEGKPENNEMEFKEMKSLARNIVEGAENLSTLIREDITNKLNSMNELLNDVNEALENSRKSNIAYEKIKEEGEILKNEMKIDRPKEDESPPLLVDREEDNPPEIISDPQMDSIHDAINKLNSELKHHEHRINESKARYEKRNSECRTFIKEVDEILLKSQEILHPMKKRMEQEMKTQKQDESKTPAESKPQKSEVEDKSAADTNANQTEENVVSSRKELWDVDFSYLDEKNKKIAESQKQEAERSKRISNLLQDIKDNMKDNKEVLRLANNMLRREEMRKKSLSDSSGKIRELPSEEIDTRAQGDHIEAAEAESEDRKEVPLITDGKPDEVQTDEEAKKQAERKQKREDAEKERLRQREFQRKVEKELEEMNKTPRMTKEFIKNHCRQHKLYCTPYLNDILYLHFKGFSKIENLEEYTGLKCIFLENNGIQRIEGLDTLSELKCLYLHNNVLRKIENLDGCPKLDTLNIDHNFVGKIENLDVVPDLHTLSIAHNMLSGVEDLLHLKYCRNLSVLDLSYNRLEDPLIVDVLADMIILKVLCLTGNPVVRNIPAYRKTLTLRLKELLNLDNRPVFPRDRACAEAWQRGGVQEEIAERRRWIAKDQEKVMQSVRYLIKMRDEKKAIREAREKEEQDKKELPLKEEQDSQEVKPDSTTEPKEPDLPEDEGPSILEQKFGPVEVKVKDGVAVDMLSGSEEEDDSTSEDSSDDSDKKEDGAETGNIEWSQIDRSKRLVQEINAEPPPPLPDDYWYGYGNVKPKNERADIVSDFQAINNLLFNQQPHTGRKGVTKILEDSKNRKGNIKITEIDQDEEKSAAVAEKKPLIEIIDSCENKHGDKKETDAGDKHVIIEDVTKPVNQIIEKANNNDSKENNQQRKAEVNQELNTDVIDKANTIIDQDKKTNAEKPTTNKKIPIKEIPLDKKAVSKDSPRKPEENKESVQKQDDKSKSPEANKASTSQGQGERRPSAQAEGEGVALINYMHRMNKEEYDDEDLDLEPSADDLEIFAELEREQVERQARIDRGEPAVDPMKLYDKKMMDAYYKENESLPAHLVKEKTMYTTYRNDNAFDRVALSQLTAGEKPDEAKVKLTHVPGAVLLEYVDQTPVTDVQYEIGEEDIESPPSSGETVSINLSSDTSDEGSKEEIPFTLTKKPSNRPSTATKTKKNQKDTTKGTAASKDKGKQSAKDKTSTEKKTVEKKKGAEKSGSQKQDRKSIGKRHGNQDSENIASGVPADEATPSASEDTGASSAYPSGSRTLPSSYDTMINIDRKEAKKSIISTINSYEDKRFPSQGVNVSNMVENARIDQNVASEILDRTLQYEERELYRQYDVMTSHAGNIDNRTNAIIEHISDQLENEYTLPEVSRILEAHMDVAEQRWRAGEYVPFVPSSPPESVHDGNDDNEATLIPSHNTSLSLEDTLTDENVNKMAAIVEDDSGIGNDTTLSDTTEVNDRSVDGNDKTQSANVRESTPRNKDTKDGKARVLQVMSSDIASGSGDASFSNYKDLDKTIDNDANEFVDNDGELDDSKIYESVLGDEMINDVSTDDVFEDCVDDIPAAEEGSKDGDEAQFNRVEQNYSLEMKLALGIEDGKM</sequence>
<evidence type="ECO:0000256" key="10">
    <source>
        <dbReference type="SAM" id="MobiDB-lite"/>
    </source>
</evidence>
<dbReference type="InterPro" id="IPR032675">
    <property type="entry name" value="LRR_dom_sf"/>
</dbReference>
<feature type="region of interest" description="Disordered" evidence="10">
    <location>
        <begin position="1829"/>
        <end position="1878"/>
    </location>
</feature>
<feature type="region of interest" description="Disordered" evidence="10">
    <location>
        <begin position="1262"/>
        <end position="1378"/>
    </location>
</feature>
<feature type="region of interest" description="Disordered" evidence="10">
    <location>
        <begin position="483"/>
        <end position="511"/>
    </location>
</feature>
<evidence type="ECO:0000313" key="11">
    <source>
        <dbReference type="EMBL" id="PZC78218.1"/>
    </source>
</evidence>
<feature type="region of interest" description="Disordered" evidence="10">
    <location>
        <begin position="1028"/>
        <end position="1079"/>
    </location>
</feature>
<dbReference type="PANTHER" id="PTHR45973">
    <property type="entry name" value="PROTEIN PHOSPHATASE 1 REGULATORY SUBUNIT SDS22-RELATED"/>
    <property type="match status" value="1"/>
</dbReference>
<evidence type="ECO:0000256" key="9">
    <source>
        <dbReference type="SAM" id="Coils"/>
    </source>
</evidence>
<feature type="compositionally biased region" description="Basic and acidic residues" evidence="10">
    <location>
        <begin position="570"/>
        <end position="602"/>
    </location>
</feature>
<evidence type="ECO:0000256" key="1">
    <source>
        <dbReference type="ARBA" id="ARBA00003843"/>
    </source>
</evidence>
<keyword evidence="5" id="KW-0677">Repeat</keyword>
<dbReference type="FunFam" id="3.80.10.10:FF:000166">
    <property type="entry name" value="Dynein assembly factor 1, axonemal"/>
    <property type="match status" value="1"/>
</dbReference>
<keyword evidence="6" id="KW-0969">Cilium</keyword>
<evidence type="ECO:0000256" key="6">
    <source>
        <dbReference type="ARBA" id="ARBA00023069"/>
    </source>
</evidence>
<dbReference type="EMBL" id="KZ149908">
    <property type="protein sequence ID" value="PZC78218.1"/>
    <property type="molecule type" value="Genomic_DNA"/>
</dbReference>
<feature type="coiled-coil region" evidence="9">
    <location>
        <begin position="512"/>
        <end position="539"/>
    </location>
</feature>
<dbReference type="SMART" id="SM00365">
    <property type="entry name" value="LRR_SD22"/>
    <property type="match status" value="4"/>
</dbReference>
<feature type="compositionally biased region" description="Polar residues" evidence="10">
    <location>
        <begin position="603"/>
        <end position="616"/>
    </location>
</feature>
<dbReference type="PROSITE" id="PS51450">
    <property type="entry name" value="LRR"/>
    <property type="match status" value="4"/>
</dbReference>
<feature type="compositionally biased region" description="Acidic residues" evidence="10">
    <location>
        <begin position="1095"/>
        <end position="1108"/>
    </location>
</feature>
<feature type="compositionally biased region" description="Basic and acidic residues" evidence="10">
    <location>
        <begin position="1028"/>
        <end position="1062"/>
    </location>
</feature>
<feature type="compositionally biased region" description="Polar residues" evidence="10">
    <location>
        <begin position="1837"/>
        <end position="1846"/>
    </location>
</feature>
<feature type="region of interest" description="Disordered" evidence="10">
    <location>
        <begin position="342"/>
        <end position="361"/>
    </location>
</feature>
<name>A0A2W1BT27_HELAM</name>
<evidence type="ECO:0000256" key="2">
    <source>
        <dbReference type="ARBA" id="ARBA00004138"/>
    </source>
</evidence>
<feature type="compositionally biased region" description="Polar residues" evidence="10">
    <location>
        <begin position="1637"/>
        <end position="1660"/>
    </location>
</feature>
<keyword evidence="12" id="KW-1185">Reference proteome</keyword>
<protein>
    <recommendedName>
        <fullName evidence="8">Dynein axonemal assembly factor 1 homolog</fullName>
    </recommendedName>
</protein>
<gene>
    <name evidence="11" type="primary">HaOG202469</name>
    <name evidence="11" type="ORF">B5X24_HaOG202469</name>
</gene>
<accession>A0A2W1BT27</accession>
<feature type="compositionally biased region" description="Basic and acidic residues" evidence="10">
    <location>
        <begin position="171"/>
        <end position="187"/>
    </location>
</feature>
<reference evidence="11 12" key="1">
    <citation type="journal article" date="2017" name="BMC Biol.">
        <title>Genomic innovations, transcriptional plasticity and gene loss underlying the evolution and divergence of two highly polyphagous and invasive Helicoverpa pest species.</title>
        <authorList>
            <person name="Pearce S.L."/>
            <person name="Clarke D.F."/>
            <person name="East P.D."/>
            <person name="Elfekih S."/>
            <person name="Gordon K.H."/>
            <person name="Jermiin L.S."/>
            <person name="McGaughran A."/>
            <person name="Oakeshott J.G."/>
            <person name="Papanikolaou A."/>
            <person name="Perera O.P."/>
            <person name="Rane R.V."/>
            <person name="Richards S."/>
            <person name="Tay W.T."/>
            <person name="Walsh T.K."/>
            <person name="Anderson A."/>
            <person name="Anderson C.J."/>
            <person name="Asgari S."/>
            <person name="Board P.G."/>
            <person name="Bretschneider A."/>
            <person name="Campbell P.M."/>
            <person name="Chertemps T."/>
            <person name="Christeller J.T."/>
            <person name="Coppin C.W."/>
            <person name="Downes S.J."/>
            <person name="Duan G."/>
            <person name="Farnsworth C.A."/>
            <person name="Good R.T."/>
            <person name="Han L.B."/>
            <person name="Han Y.C."/>
            <person name="Hatje K."/>
            <person name="Horne I."/>
            <person name="Huang Y.P."/>
            <person name="Hughes D.S."/>
            <person name="Jacquin-Joly E."/>
            <person name="James W."/>
            <person name="Jhangiani S."/>
            <person name="Kollmar M."/>
            <person name="Kuwar S.S."/>
            <person name="Li S."/>
            <person name="Liu N.Y."/>
            <person name="Maibeche M.T."/>
            <person name="Miller J.R."/>
            <person name="Montagne N."/>
            <person name="Perry T."/>
            <person name="Qu J."/>
            <person name="Song S.V."/>
            <person name="Sutton G.G."/>
            <person name="Vogel H."/>
            <person name="Walenz B.P."/>
            <person name="Xu W."/>
            <person name="Zhang H.J."/>
            <person name="Zou Z."/>
            <person name="Batterham P."/>
            <person name="Edwards O.R."/>
            <person name="Feyereisen R."/>
            <person name="Gibbs R.A."/>
            <person name="Heckel D.G."/>
            <person name="McGrath A."/>
            <person name="Robin C."/>
            <person name="Scherer S.E."/>
            <person name="Worley K.C."/>
            <person name="Wu Y.D."/>
        </authorList>
    </citation>
    <scope>NUCLEOTIDE SEQUENCE [LARGE SCALE GENOMIC DNA]</scope>
    <source>
        <strain evidence="11">Harm_GR_Male_#8</strain>
        <tissue evidence="11">Whole organism</tissue>
    </source>
</reference>
<feature type="region of interest" description="Disordered" evidence="10">
    <location>
        <begin position="1788"/>
        <end position="1812"/>
    </location>
</feature>
<dbReference type="Pfam" id="PF14580">
    <property type="entry name" value="LRR_9"/>
    <property type="match status" value="1"/>
</dbReference>
<organism evidence="11 12">
    <name type="scientific">Helicoverpa armigera</name>
    <name type="common">Cotton bollworm</name>
    <name type="synonym">Heliothis armigera</name>
    <dbReference type="NCBI Taxonomy" id="29058"/>
    <lineage>
        <taxon>Eukaryota</taxon>
        <taxon>Metazoa</taxon>
        <taxon>Ecdysozoa</taxon>
        <taxon>Arthropoda</taxon>
        <taxon>Hexapoda</taxon>
        <taxon>Insecta</taxon>
        <taxon>Pterygota</taxon>
        <taxon>Neoptera</taxon>
        <taxon>Endopterygota</taxon>
        <taxon>Lepidoptera</taxon>
        <taxon>Glossata</taxon>
        <taxon>Ditrysia</taxon>
        <taxon>Noctuoidea</taxon>
        <taxon>Noctuidae</taxon>
        <taxon>Heliothinae</taxon>
        <taxon>Helicoverpa</taxon>
    </lineage>
</organism>
<feature type="compositionally biased region" description="Basic and acidic residues" evidence="10">
    <location>
        <begin position="1867"/>
        <end position="1878"/>
    </location>
</feature>
<proteinExistence type="inferred from homology"/>
<dbReference type="Proteomes" id="UP000249218">
    <property type="component" value="Unassembled WGS sequence"/>
</dbReference>
<keyword evidence="9" id="KW-0175">Coiled coil</keyword>
<evidence type="ECO:0000256" key="7">
    <source>
        <dbReference type="ARBA" id="ARBA00023273"/>
    </source>
</evidence>
<dbReference type="SUPFAM" id="SSF52075">
    <property type="entry name" value="Outer arm dynein light chain 1"/>
    <property type="match status" value="1"/>
</dbReference>
<evidence type="ECO:0000256" key="4">
    <source>
        <dbReference type="ARBA" id="ARBA00022614"/>
    </source>
</evidence>
<feature type="region of interest" description="Disordered" evidence="10">
    <location>
        <begin position="565"/>
        <end position="617"/>
    </location>
</feature>
<dbReference type="Gene3D" id="3.80.10.10">
    <property type="entry name" value="Ribonuclease Inhibitor"/>
    <property type="match status" value="2"/>
</dbReference>
<evidence type="ECO:0000256" key="3">
    <source>
        <dbReference type="ARBA" id="ARBA00006453"/>
    </source>
</evidence>
<keyword evidence="7" id="KW-0966">Cell projection</keyword>
<feature type="compositionally biased region" description="Basic and acidic residues" evidence="10">
    <location>
        <begin position="1848"/>
        <end position="1857"/>
    </location>
</feature>
<feature type="region of interest" description="Disordered" evidence="10">
    <location>
        <begin position="171"/>
        <end position="190"/>
    </location>
</feature>
<feature type="compositionally biased region" description="Basic and acidic residues" evidence="10">
    <location>
        <begin position="1565"/>
        <end position="1602"/>
    </location>
</feature>
<dbReference type="PANTHER" id="PTHR45973:SF9">
    <property type="entry name" value="LEUCINE-RICH REPEAT-CONTAINING PROTEIN 46"/>
    <property type="match status" value="1"/>
</dbReference>
<comment type="subcellular location">
    <subcellularLocation>
        <location evidence="2">Cell projection</location>
        <location evidence="2">Cilium</location>
    </subcellularLocation>
</comment>
<dbReference type="OrthoDB" id="1904536at2759"/>
<evidence type="ECO:0000256" key="5">
    <source>
        <dbReference type="ARBA" id="ARBA00022737"/>
    </source>
</evidence>
<evidence type="ECO:0000256" key="8">
    <source>
        <dbReference type="ARBA" id="ARBA00024433"/>
    </source>
</evidence>
<dbReference type="GO" id="GO:0005929">
    <property type="term" value="C:cilium"/>
    <property type="evidence" value="ECO:0007669"/>
    <property type="project" value="UniProtKB-SubCell"/>
</dbReference>
<comment type="function">
    <text evidence="1">Cilium-specific protein required for cilia structures.</text>
</comment>
<feature type="compositionally biased region" description="Basic and acidic residues" evidence="10">
    <location>
        <begin position="1313"/>
        <end position="1350"/>
    </location>
</feature>
<feature type="coiled-coil region" evidence="9">
    <location>
        <begin position="436"/>
        <end position="463"/>
    </location>
</feature>
<feature type="region of interest" description="Disordered" evidence="10">
    <location>
        <begin position="1514"/>
        <end position="1660"/>
    </location>
</feature>
<feature type="compositionally biased region" description="Polar residues" evidence="10">
    <location>
        <begin position="342"/>
        <end position="354"/>
    </location>
</feature>